<feature type="compositionally biased region" description="Basic and acidic residues" evidence="10">
    <location>
        <begin position="800"/>
        <end position="810"/>
    </location>
</feature>
<dbReference type="SMART" id="SM00456">
    <property type="entry name" value="WW"/>
    <property type="match status" value="2"/>
</dbReference>
<feature type="domain" description="FF" evidence="12">
    <location>
        <begin position="502"/>
        <end position="557"/>
    </location>
</feature>
<feature type="coiled-coil region" evidence="9">
    <location>
        <begin position="416"/>
        <end position="448"/>
    </location>
</feature>
<evidence type="ECO:0000259" key="11">
    <source>
        <dbReference type="PROSITE" id="PS50020"/>
    </source>
</evidence>
<feature type="region of interest" description="Disordered" evidence="10">
    <location>
        <begin position="1"/>
        <end position="200"/>
    </location>
</feature>
<feature type="compositionally biased region" description="Basic and acidic residues" evidence="10">
    <location>
        <begin position="230"/>
        <end position="247"/>
    </location>
</feature>
<feature type="compositionally biased region" description="Low complexity" evidence="10">
    <location>
        <begin position="118"/>
        <end position="127"/>
    </location>
</feature>
<comment type="subcellular location">
    <subcellularLocation>
        <location evidence="1">Nucleus</location>
    </subcellularLocation>
</comment>
<feature type="compositionally biased region" description="Basic residues" evidence="10">
    <location>
        <begin position="811"/>
        <end position="821"/>
    </location>
</feature>
<dbReference type="AlphaFoldDB" id="A0A061SMN8"/>
<feature type="compositionally biased region" description="Low complexity" evidence="10">
    <location>
        <begin position="300"/>
        <end position="329"/>
    </location>
</feature>
<dbReference type="Pfam" id="PF00397">
    <property type="entry name" value="WW"/>
    <property type="match status" value="2"/>
</dbReference>
<dbReference type="Gene3D" id="2.20.70.10">
    <property type="match status" value="2"/>
</dbReference>
<organism evidence="13">
    <name type="scientific">Tetraselmis sp. GSL018</name>
    <dbReference type="NCBI Taxonomy" id="582737"/>
    <lineage>
        <taxon>Eukaryota</taxon>
        <taxon>Viridiplantae</taxon>
        <taxon>Chlorophyta</taxon>
        <taxon>core chlorophytes</taxon>
        <taxon>Chlorodendrophyceae</taxon>
        <taxon>Chlorodendrales</taxon>
        <taxon>Chlorodendraceae</taxon>
        <taxon>Tetraselmis</taxon>
    </lineage>
</organism>
<feature type="compositionally biased region" description="Low complexity" evidence="10">
    <location>
        <begin position="261"/>
        <end position="292"/>
    </location>
</feature>
<dbReference type="InterPro" id="IPR036517">
    <property type="entry name" value="FF_domain_sf"/>
</dbReference>
<dbReference type="SUPFAM" id="SSF51045">
    <property type="entry name" value="WW domain"/>
    <property type="match status" value="2"/>
</dbReference>
<feature type="coiled-coil region" evidence="9">
    <location>
        <begin position="548"/>
        <end position="586"/>
    </location>
</feature>
<dbReference type="FunFam" id="1.10.10.440:FF:000013">
    <property type="entry name" value="pre-mRNA-processing protein 40A isoform X1"/>
    <property type="match status" value="1"/>
</dbReference>
<reference evidence="13" key="1">
    <citation type="submission" date="2014-05" db="EMBL/GenBank/DDBJ databases">
        <title>The transcriptome of the halophilic microalga Tetraselmis sp. GSL018 isolated from the Great Salt Lake, Utah.</title>
        <authorList>
            <person name="Jinkerson R.E."/>
            <person name="D'Adamo S."/>
            <person name="Posewitz M.C."/>
        </authorList>
    </citation>
    <scope>NUCLEOTIDE SEQUENCE</scope>
    <source>
        <strain evidence="13">GSL018</strain>
    </source>
</reference>
<dbReference type="CDD" id="cd00201">
    <property type="entry name" value="WW"/>
    <property type="match status" value="2"/>
</dbReference>
<evidence type="ECO:0000256" key="3">
    <source>
        <dbReference type="ARBA" id="ARBA00022737"/>
    </source>
</evidence>
<accession>A0A061SMN8</accession>
<keyword evidence="9" id="KW-0175">Coiled coil</keyword>
<feature type="compositionally biased region" description="Basic and acidic residues" evidence="10">
    <location>
        <begin position="875"/>
        <end position="887"/>
    </location>
</feature>
<keyword evidence="5" id="KW-0539">Nucleus</keyword>
<dbReference type="GO" id="GO:0070063">
    <property type="term" value="F:RNA polymerase binding"/>
    <property type="evidence" value="ECO:0007669"/>
    <property type="project" value="UniProtKB-ARBA"/>
</dbReference>
<dbReference type="InterPro" id="IPR039726">
    <property type="entry name" value="Prp40-like"/>
</dbReference>
<feature type="domain" description="FF" evidence="12">
    <location>
        <begin position="711"/>
        <end position="766"/>
    </location>
</feature>
<evidence type="ECO:0000313" key="13">
    <source>
        <dbReference type="EMBL" id="JAC84334.1"/>
    </source>
</evidence>
<comment type="function">
    <text evidence="6">Binds the phosphorylated C-terminal domain (CTD) of the largest subunit of RNA polymerase II and functions as a scaffold for RNA processing machineries. May be involved in pre-mRNA splicing.</text>
</comment>
<dbReference type="SUPFAM" id="SSF81698">
    <property type="entry name" value="FF domain"/>
    <property type="match status" value="5"/>
</dbReference>
<feature type="compositionally biased region" description="Low complexity" evidence="10">
    <location>
        <begin position="16"/>
        <end position="34"/>
    </location>
</feature>
<feature type="compositionally biased region" description="Basic and acidic residues" evidence="10">
    <location>
        <begin position="765"/>
        <end position="777"/>
    </location>
</feature>
<evidence type="ECO:0000256" key="4">
    <source>
        <dbReference type="ARBA" id="ARBA00023187"/>
    </source>
</evidence>
<dbReference type="PROSITE" id="PS51676">
    <property type="entry name" value="FF"/>
    <property type="match status" value="5"/>
</dbReference>
<dbReference type="InterPro" id="IPR036020">
    <property type="entry name" value="WW_dom_sf"/>
</dbReference>
<dbReference type="PROSITE" id="PS50020">
    <property type="entry name" value="WW_DOMAIN_2"/>
    <property type="match status" value="2"/>
</dbReference>
<evidence type="ECO:0000256" key="2">
    <source>
        <dbReference type="ARBA" id="ARBA00022664"/>
    </source>
</evidence>
<evidence type="ECO:0000256" key="9">
    <source>
        <dbReference type="SAM" id="Coils"/>
    </source>
</evidence>
<dbReference type="InterPro" id="IPR002713">
    <property type="entry name" value="FF_domain"/>
</dbReference>
<dbReference type="PANTHER" id="PTHR11864:SF0">
    <property type="entry name" value="PRP40 PRE-MRNA PROCESSING FACTOR 40 HOMOLOG A (YEAST)"/>
    <property type="match status" value="1"/>
</dbReference>
<keyword evidence="3" id="KW-0677">Repeat</keyword>
<feature type="compositionally biased region" description="Basic residues" evidence="10">
    <location>
        <begin position="854"/>
        <end position="874"/>
    </location>
</feature>
<feature type="compositionally biased region" description="Basic and acidic residues" evidence="10">
    <location>
        <begin position="822"/>
        <end position="835"/>
    </location>
</feature>
<feature type="compositionally biased region" description="Basic and acidic residues" evidence="10">
    <location>
        <begin position="842"/>
        <end position="853"/>
    </location>
</feature>
<proteinExistence type="inferred from homology"/>
<name>A0A061SMN8_9CHLO</name>
<sequence>MAGRGRGLTLPAWMTAGGVSPASSAPASSAPGASQATTQGPPPGASAPLGSAPDLPPGSQGGSGGFSGFAPPAVSASPGMAPVFSGPPPAQGSFQPLPFQQQAPPPFGVPPPGQHSLQMPMAPQQPMVPAHHQSNPFPMAPMAQPIRPPGPDPSLMAAGPGPAAAPPAGKPEWTEHNAPDGRKYYYNSRTGKSSWEKPPELMTDIERADATTNWKEFTAKDGRKYYYNKATKESRWTMPEEMRKAREAVQAASEGRKPSEPVQVVPMQAPAQPAAAAAGASHPGAAPAAAQPGPGPPPAAAAQQPQPQQPHAGQPPAAPQVGAPQQAGGLSNGAALAEPKRAEGEGAKAAPAKQEPKKEEGGFQYATKAEAKEAFKGLLRDVGCNSDWTWEQAMRQIISDKRYGALKSLGEKKACFNEYLQQRKREEKEEARLRLRQARDDFTTMLEECKQLAPGTRFSQVKHLFEKDARFKAIDSPREQEELFAEHMRDRERKERKEREAKLAKMREDFKALLATDPSIKVTSHWRKVKEKFEDSELYKAIDKVEALNAFQEYIRDLELKEREAKEREKEERKRAERRNREAFMVMLRAHAGEGRITARMRWKEYQPTVEDEPVYKAIEGNLSGSRPKELFYDVVEELDEQYDKDRSVLKSAVKEADISVSTEDTFPPFLEAVDKASEEAASVPEASKKLYFEELLGKAKEKAAKEEKRRRQARDAFLSMLQKSRSVTLESTWDSVKEMFEGEPEFKSLESDEVRQELLQQHFEWLKNRKDEAKEADSDDTERRRRHKKDKRHKKSRRRSDSGSEDDRKAKKHRHHKRRHSESESEDERRYDSGKRHKKERRDESDEKTREKHRDRKERHSSKDHKDRSRKREKSKDRERDSKGELSEEGEL</sequence>
<feature type="domain" description="FF" evidence="12">
    <location>
        <begin position="566"/>
        <end position="638"/>
    </location>
</feature>
<comment type="similarity">
    <text evidence="7">Belongs to the PRPF40 family.</text>
</comment>
<evidence type="ECO:0000256" key="10">
    <source>
        <dbReference type="SAM" id="MobiDB-lite"/>
    </source>
</evidence>
<dbReference type="GO" id="GO:0071004">
    <property type="term" value="C:U2-type prespliceosome"/>
    <property type="evidence" value="ECO:0007669"/>
    <property type="project" value="TreeGrafter"/>
</dbReference>
<dbReference type="GO" id="GO:0045292">
    <property type="term" value="P:mRNA cis splicing, via spliceosome"/>
    <property type="evidence" value="ECO:0007669"/>
    <property type="project" value="InterPro"/>
</dbReference>
<feature type="compositionally biased region" description="Basic and acidic residues" evidence="10">
    <location>
        <begin position="172"/>
        <end position="183"/>
    </location>
</feature>
<dbReference type="InterPro" id="IPR001202">
    <property type="entry name" value="WW_dom"/>
</dbReference>
<dbReference type="PANTHER" id="PTHR11864">
    <property type="entry name" value="PRE-MRNA-PROCESSING PROTEIN PRP40"/>
    <property type="match status" value="1"/>
</dbReference>
<dbReference type="SMART" id="SM00441">
    <property type="entry name" value="FF"/>
    <property type="match status" value="5"/>
</dbReference>
<comment type="subunit">
    <text evidence="8">Interacts (via the WW domains) with the phosphorylated C-terminal domain of NRPB1 (via CTD domain).</text>
</comment>
<keyword evidence="2" id="KW-0507">mRNA processing</keyword>
<dbReference type="PROSITE" id="PS01159">
    <property type="entry name" value="WW_DOMAIN_1"/>
    <property type="match status" value="2"/>
</dbReference>
<evidence type="ECO:0000256" key="6">
    <source>
        <dbReference type="ARBA" id="ARBA00056384"/>
    </source>
</evidence>
<feature type="region of interest" description="Disordered" evidence="10">
    <location>
        <begin position="765"/>
        <end position="893"/>
    </location>
</feature>
<dbReference type="GO" id="GO:0003723">
    <property type="term" value="F:RNA binding"/>
    <property type="evidence" value="ECO:0007669"/>
    <property type="project" value="TreeGrafter"/>
</dbReference>
<protein>
    <submittedName>
        <fullName evidence="13">Pre-mRNA-processing factor 40</fullName>
    </submittedName>
</protein>
<dbReference type="GO" id="GO:0005685">
    <property type="term" value="C:U1 snRNP"/>
    <property type="evidence" value="ECO:0007669"/>
    <property type="project" value="TreeGrafter"/>
</dbReference>
<evidence type="ECO:0000256" key="7">
    <source>
        <dbReference type="ARBA" id="ARBA00061317"/>
    </source>
</evidence>
<keyword evidence="4" id="KW-0508">mRNA splicing</keyword>
<dbReference type="Gene3D" id="1.10.10.440">
    <property type="entry name" value="FF domain"/>
    <property type="match status" value="5"/>
</dbReference>
<feature type="domain" description="FF" evidence="12">
    <location>
        <begin position="368"/>
        <end position="422"/>
    </location>
</feature>
<feature type="region of interest" description="Disordered" evidence="10">
    <location>
        <begin position="230"/>
        <end position="365"/>
    </location>
</feature>
<dbReference type="Pfam" id="PF25432">
    <property type="entry name" value="FF_PRPF40A"/>
    <property type="match status" value="1"/>
</dbReference>
<dbReference type="Pfam" id="PF01846">
    <property type="entry name" value="FF"/>
    <property type="match status" value="5"/>
</dbReference>
<feature type="domain" description="WW" evidence="11">
    <location>
        <begin position="167"/>
        <end position="200"/>
    </location>
</feature>
<feature type="domain" description="FF" evidence="12">
    <location>
        <begin position="434"/>
        <end position="490"/>
    </location>
</feature>
<evidence type="ECO:0000259" key="12">
    <source>
        <dbReference type="PROSITE" id="PS51676"/>
    </source>
</evidence>
<dbReference type="EMBL" id="GBEZ01000562">
    <property type="protein sequence ID" value="JAC84334.1"/>
    <property type="molecule type" value="Transcribed_RNA"/>
</dbReference>
<evidence type="ECO:0000256" key="1">
    <source>
        <dbReference type="ARBA" id="ARBA00004123"/>
    </source>
</evidence>
<gene>
    <name evidence="13" type="primary">PRP40</name>
    <name evidence="13" type="ORF">TSPGSL018_1246</name>
</gene>
<feature type="compositionally biased region" description="Pro residues" evidence="10">
    <location>
        <begin position="103"/>
        <end position="113"/>
    </location>
</feature>
<evidence type="ECO:0000256" key="8">
    <source>
        <dbReference type="ARBA" id="ARBA00064817"/>
    </source>
</evidence>
<feature type="compositionally biased region" description="Basic residues" evidence="10">
    <location>
        <begin position="785"/>
        <end position="799"/>
    </location>
</feature>
<feature type="domain" description="WW" evidence="11">
    <location>
        <begin position="208"/>
        <end position="241"/>
    </location>
</feature>
<evidence type="ECO:0000256" key="5">
    <source>
        <dbReference type="ARBA" id="ARBA00023242"/>
    </source>
</evidence>